<dbReference type="InterPro" id="IPR008869">
    <property type="entry name" value="MlaC/ttg2D"/>
</dbReference>
<dbReference type="EMBL" id="CP000830">
    <property type="protein sequence ID" value="ABV91890.1"/>
    <property type="molecule type" value="Genomic_DNA"/>
</dbReference>
<dbReference type="Pfam" id="PF05494">
    <property type="entry name" value="MlaC"/>
    <property type="match status" value="1"/>
</dbReference>
<dbReference type="RefSeq" id="WP_012176823.1">
    <property type="nucleotide sequence ID" value="NC_009952.1"/>
</dbReference>
<keyword evidence="1" id="KW-0732">Signal</keyword>
<reference evidence="3" key="1">
    <citation type="journal article" date="2010" name="ISME J.">
        <title>The complete genome sequence of the algal symbiont Dinoroseobacter shibae: a hitchhiker's guide to life in the sea.</title>
        <authorList>
            <person name="Wagner-Dobler I."/>
            <person name="Ballhausen B."/>
            <person name="Berger M."/>
            <person name="Brinkhoff T."/>
            <person name="Buchholz I."/>
            <person name="Bunk B."/>
            <person name="Cypionka H."/>
            <person name="Daniel R."/>
            <person name="Drepper T."/>
            <person name="Gerdts G."/>
            <person name="Hahnke S."/>
            <person name="Han C."/>
            <person name="Jahn D."/>
            <person name="Kalhoefer D."/>
            <person name="Kiss H."/>
            <person name="Klenk H.P."/>
            <person name="Kyrpides N."/>
            <person name="Liebl W."/>
            <person name="Liesegang H."/>
            <person name="Meincke L."/>
            <person name="Pati A."/>
            <person name="Petersen J."/>
            <person name="Piekarski T."/>
            <person name="Pommerenke C."/>
            <person name="Pradella S."/>
            <person name="Pukall R."/>
            <person name="Rabus R."/>
            <person name="Stackebrandt E."/>
            <person name="Thole S."/>
            <person name="Thompson L."/>
            <person name="Tielen P."/>
            <person name="Tomasch J."/>
            <person name="von Jan M."/>
            <person name="Wanphrut N."/>
            <person name="Wichels A."/>
            <person name="Zech H."/>
            <person name="Simon M."/>
        </authorList>
    </citation>
    <scope>NUCLEOTIDE SEQUENCE [LARGE SCALE GENOMIC DNA]</scope>
    <source>
        <strain evidence="3">DSM 16493 / NCIMB 14021 / DFL 12</strain>
    </source>
</reference>
<dbReference type="Proteomes" id="UP000006833">
    <property type="component" value="Chromosome"/>
</dbReference>
<sequence length="206" mass="22958">MSSNLSRRRVLRTLGAFALSLPFAGLLGPRPVQALNTNEAKDLVGRLVGEIDAAINSGKTGSALYREFERIFERYADVDIIAQSVLGVEWRSASNAQRRAYTDAFKTYISRKYGRRFQEFVGGRIEVNSARPVRSFFEVKSTAFLRGEAPFEVIFLVSDRSGRDLFFNIVIEGVNLAITERTEIGALLDRNGGNLDAMIQALRNTT</sequence>
<dbReference type="PANTHER" id="PTHR36573:SF1">
    <property type="entry name" value="INTERMEMBRANE PHOSPHOLIPID TRANSPORT SYSTEM BINDING PROTEIN MLAC"/>
    <property type="match status" value="1"/>
</dbReference>
<evidence type="ECO:0000313" key="2">
    <source>
        <dbReference type="EMBL" id="ABV91890.1"/>
    </source>
</evidence>
<keyword evidence="3" id="KW-1185">Reference proteome</keyword>
<feature type="chain" id="PRO_5002725257" evidence="1">
    <location>
        <begin position="35"/>
        <end position="206"/>
    </location>
</feature>
<dbReference type="InterPro" id="IPR006311">
    <property type="entry name" value="TAT_signal"/>
</dbReference>
<name>A8LKP7_DINSH</name>
<evidence type="ECO:0000256" key="1">
    <source>
        <dbReference type="SAM" id="SignalP"/>
    </source>
</evidence>
<dbReference type="Gene3D" id="3.10.450.710">
    <property type="entry name" value="Tgt2/MlaC"/>
    <property type="match status" value="1"/>
</dbReference>
<dbReference type="STRING" id="398580.Dshi_0141"/>
<evidence type="ECO:0000313" key="3">
    <source>
        <dbReference type="Proteomes" id="UP000006833"/>
    </source>
</evidence>
<dbReference type="KEGG" id="dsh:Dshi_0141"/>
<organism evidence="2 3">
    <name type="scientific">Dinoroseobacter shibae (strain DSM 16493 / NCIMB 14021 / DFL 12)</name>
    <dbReference type="NCBI Taxonomy" id="398580"/>
    <lineage>
        <taxon>Bacteria</taxon>
        <taxon>Pseudomonadati</taxon>
        <taxon>Pseudomonadota</taxon>
        <taxon>Alphaproteobacteria</taxon>
        <taxon>Rhodobacterales</taxon>
        <taxon>Roseobacteraceae</taxon>
        <taxon>Dinoroseobacter</taxon>
    </lineage>
</organism>
<dbReference type="OrthoDB" id="7839352at2"/>
<dbReference type="InterPro" id="IPR042245">
    <property type="entry name" value="Tgt2/MlaC_sf"/>
</dbReference>
<dbReference type="PANTHER" id="PTHR36573">
    <property type="entry name" value="INTERMEMBRANE PHOSPHOLIPID TRANSPORT SYSTEM BINDING PROTEIN MLAC"/>
    <property type="match status" value="1"/>
</dbReference>
<feature type="signal peptide" evidence="1">
    <location>
        <begin position="1"/>
        <end position="34"/>
    </location>
</feature>
<dbReference type="eggNOG" id="COG2854">
    <property type="taxonomic scope" value="Bacteria"/>
</dbReference>
<protein>
    <submittedName>
        <fullName evidence="2">Toluene tolerance family protein</fullName>
    </submittedName>
</protein>
<proteinExistence type="predicted"/>
<gene>
    <name evidence="2" type="primary">ttg2D</name>
    <name evidence="2" type="ordered locus">Dshi_0141</name>
</gene>
<accession>A8LKP7</accession>
<dbReference type="PROSITE" id="PS51318">
    <property type="entry name" value="TAT"/>
    <property type="match status" value="1"/>
</dbReference>
<dbReference type="HOGENOM" id="CLU_1359570_0_0_5"/>
<dbReference type="AlphaFoldDB" id="A8LKP7"/>